<dbReference type="AlphaFoldDB" id="A0A2W5BWU7"/>
<evidence type="ECO:0000313" key="5">
    <source>
        <dbReference type="Proteomes" id="UP000249557"/>
    </source>
</evidence>
<dbReference type="CDD" id="cd02440">
    <property type="entry name" value="AdoMet_MTases"/>
    <property type="match status" value="1"/>
</dbReference>
<keyword evidence="1" id="KW-0489">Methyltransferase</keyword>
<protein>
    <recommendedName>
        <fullName evidence="3">Methyltransferase domain-containing protein</fullName>
    </recommendedName>
</protein>
<dbReference type="InterPro" id="IPR029063">
    <property type="entry name" value="SAM-dependent_MTases_sf"/>
</dbReference>
<dbReference type="Gene3D" id="3.40.50.150">
    <property type="entry name" value="Vaccinia Virus protein VP39"/>
    <property type="match status" value="1"/>
</dbReference>
<dbReference type="Pfam" id="PF13649">
    <property type="entry name" value="Methyltransf_25"/>
    <property type="match status" value="1"/>
</dbReference>
<feature type="domain" description="Methyltransferase" evidence="3">
    <location>
        <begin position="48"/>
        <end position="140"/>
    </location>
</feature>
<organism evidence="4 5">
    <name type="scientific">Micavibrio aeruginosavorus</name>
    <dbReference type="NCBI Taxonomy" id="349221"/>
    <lineage>
        <taxon>Bacteria</taxon>
        <taxon>Pseudomonadati</taxon>
        <taxon>Bdellovibrionota</taxon>
        <taxon>Bdellovibrionia</taxon>
        <taxon>Bdellovibrionales</taxon>
        <taxon>Pseudobdellovibrionaceae</taxon>
        <taxon>Micavibrio</taxon>
    </lineage>
</organism>
<gene>
    <name evidence="4" type="ORF">DI626_03680</name>
</gene>
<evidence type="ECO:0000259" key="3">
    <source>
        <dbReference type="Pfam" id="PF13649"/>
    </source>
</evidence>
<dbReference type="SUPFAM" id="SSF53335">
    <property type="entry name" value="S-adenosyl-L-methionine-dependent methyltransferases"/>
    <property type="match status" value="1"/>
</dbReference>
<dbReference type="PANTHER" id="PTHR43861:SF1">
    <property type="entry name" value="TRANS-ACONITATE 2-METHYLTRANSFERASE"/>
    <property type="match status" value="1"/>
</dbReference>
<dbReference type="EMBL" id="QFNK01000051">
    <property type="protein sequence ID" value="PZO87581.1"/>
    <property type="molecule type" value="Genomic_DNA"/>
</dbReference>
<accession>A0A2W5BWU7</accession>
<evidence type="ECO:0000256" key="2">
    <source>
        <dbReference type="ARBA" id="ARBA00022679"/>
    </source>
</evidence>
<dbReference type="InterPro" id="IPR041698">
    <property type="entry name" value="Methyltransf_25"/>
</dbReference>
<dbReference type="Proteomes" id="UP000249557">
    <property type="component" value="Unassembled WGS sequence"/>
</dbReference>
<proteinExistence type="predicted"/>
<evidence type="ECO:0000313" key="4">
    <source>
        <dbReference type="EMBL" id="PZO87581.1"/>
    </source>
</evidence>
<dbReference type="GO" id="GO:0008168">
    <property type="term" value="F:methyltransferase activity"/>
    <property type="evidence" value="ECO:0007669"/>
    <property type="project" value="UniProtKB-KW"/>
</dbReference>
<comment type="caution">
    <text evidence="4">The sequence shown here is derived from an EMBL/GenBank/DDBJ whole genome shotgun (WGS) entry which is preliminary data.</text>
</comment>
<reference evidence="4 5" key="1">
    <citation type="submission" date="2017-08" db="EMBL/GenBank/DDBJ databases">
        <title>Infants hospitalized years apart are colonized by the same room-sourced microbial strains.</title>
        <authorList>
            <person name="Brooks B."/>
            <person name="Olm M.R."/>
            <person name="Firek B.A."/>
            <person name="Baker R."/>
            <person name="Thomas B.C."/>
            <person name="Morowitz M.J."/>
            <person name="Banfield J.F."/>
        </authorList>
    </citation>
    <scope>NUCLEOTIDE SEQUENCE [LARGE SCALE GENOMIC DNA]</scope>
    <source>
        <strain evidence="4">S2_018_000_R2_104</strain>
    </source>
</reference>
<evidence type="ECO:0000256" key="1">
    <source>
        <dbReference type="ARBA" id="ARBA00022603"/>
    </source>
</evidence>
<sequence>MSFNFTQAEFDIWAPTYDEDAEGRTGWSAHLQVAETVAKYAPASPGHVIDLGTGTGLLLPHLKSQFQSAALTGIDLSENMLEQCRAKNLADTLVQYDLSKQQWPFPENSAQVVTSSGVLEFIRHEQPFVKNACALLQEGGIAVVTYQPPSPGKKGPIGASPSFSKPHYAMKDAFQACGMEVLEQSEFNAYRNYGVPVMYGLIAARKPGCV</sequence>
<dbReference type="PANTHER" id="PTHR43861">
    <property type="entry name" value="TRANS-ACONITATE 2-METHYLTRANSFERASE-RELATED"/>
    <property type="match status" value="1"/>
</dbReference>
<name>A0A2W5BWU7_9BACT</name>
<dbReference type="GO" id="GO:0032259">
    <property type="term" value="P:methylation"/>
    <property type="evidence" value="ECO:0007669"/>
    <property type="project" value="UniProtKB-KW"/>
</dbReference>
<keyword evidence="2" id="KW-0808">Transferase</keyword>